<evidence type="ECO:0000313" key="12">
    <source>
        <dbReference type="EMBL" id="CAG9784671.1"/>
    </source>
</evidence>
<comment type="function">
    <text evidence="1">Directs RNA polymerase II nuclear import.</text>
</comment>
<feature type="region of interest" description="Disordered" evidence="10">
    <location>
        <begin position="274"/>
        <end position="313"/>
    </location>
</feature>
<feature type="compositionally biased region" description="Acidic residues" evidence="10">
    <location>
        <begin position="172"/>
        <end position="184"/>
    </location>
</feature>
<dbReference type="AlphaFoldDB" id="A0A9N9QWC4"/>
<evidence type="ECO:0000313" key="13">
    <source>
        <dbReference type="Proteomes" id="UP001153714"/>
    </source>
</evidence>
<evidence type="ECO:0000256" key="5">
    <source>
        <dbReference type="ARBA" id="ARBA00017036"/>
    </source>
</evidence>
<sequence length="313" mass="36077">MATSTIIRVKRKIEDNPQDALVLLCKRLKTDTEEISPSLFVFQGTVSDRESNDVKKIVPKNEFQLKTTHNVNDIINKIRKERKEAAQENRYEVINCSRGLKDGTDDNDIYDLVDLQRTSDVEKDVKYAYDLYVAAKQQDFDVSMLDNLVSIENYETNLIFGSHRDNGKNLSSDDEADDEDDSNDENNWRNEYPDTDNSSIDEEAMVRALERCDIDDLSSDAGEDKIYDEELKLCDEDVKRYGAAYAAYKARVLSEDRVFNSSLIQCSRVKELDKESVDGYKDDDDGFYYGQDEDTEQFREQYGEISSDEYSPD</sequence>
<dbReference type="InterPro" id="IPR013883">
    <property type="entry name" value="TF_Iwr1_dom"/>
</dbReference>
<evidence type="ECO:0000256" key="6">
    <source>
        <dbReference type="ARBA" id="ARBA00022448"/>
    </source>
</evidence>
<reference evidence="12" key="2">
    <citation type="submission" date="2022-10" db="EMBL/GenBank/DDBJ databases">
        <authorList>
            <consortium name="ENA_rothamsted_submissions"/>
            <consortium name="culmorum"/>
            <person name="King R."/>
        </authorList>
    </citation>
    <scope>NUCLEOTIDE SEQUENCE</scope>
</reference>
<evidence type="ECO:0000256" key="1">
    <source>
        <dbReference type="ARBA" id="ARBA00003202"/>
    </source>
</evidence>
<evidence type="ECO:0000256" key="4">
    <source>
        <dbReference type="ARBA" id="ARBA00010218"/>
    </source>
</evidence>
<evidence type="ECO:0000256" key="10">
    <source>
        <dbReference type="SAM" id="MobiDB-lite"/>
    </source>
</evidence>
<reference evidence="12" key="1">
    <citation type="submission" date="2021-12" db="EMBL/GenBank/DDBJ databases">
        <authorList>
            <person name="King R."/>
        </authorList>
    </citation>
    <scope>NUCLEOTIDE SEQUENCE</scope>
</reference>
<keyword evidence="8" id="KW-0653">Protein transport</keyword>
<keyword evidence="7" id="KW-0963">Cytoplasm</keyword>
<feature type="compositionally biased region" description="Acidic residues" evidence="10">
    <location>
        <begin position="281"/>
        <end position="295"/>
    </location>
</feature>
<dbReference type="EMBL" id="OU893343">
    <property type="protein sequence ID" value="CAG9784671.1"/>
    <property type="molecule type" value="Genomic_DNA"/>
</dbReference>
<keyword evidence="13" id="KW-1185">Reference proteome</keyword>
<evidence type="ECO:0000256" key="7">
    <source>
        <dbReference type="ARBA" id="ARBA00022490"/>
    </source>
</evidence>
<feature type="region of interest" description="Disordered" evidence="10">
    <location>
        <begin position="165"/>
        <end position="200"/>
    </location>
</feature>
<dbReference type="PANTHER" id="PTHR31196:SF2">
    <property type="entry name" value="RNA POLYMERASE II NUCLEAR LOCALIZATION PROTEIN SLC7A6OS-RELATED"/>
    <property type="match status" value="1"/>
</dbReference>
<comment type="similarity">
    <text evidence="4">Belongs to the IWR1/SLC7A6OS family.</text>
</comment>
<dbReference type="OrthoDB" id="6255506at2759"/>
<gene>
    <name evidence="12" type="ORF">DIATSA_LOCUS2748</name>
</gene>
<dbReference type="GO" id="GO:0015031">
    <property type="term" value="P:protein transport"/>
    <property type="evidence" value="ECO:0007669"/>
    <property type="project" value="UniProtKB-KW"/>
</dbReference>
<protein>
    <recommendedName>
        <fullName evidence="5">Probable RNA polymerase II nuclear localization protein SLC7A6OS</fullName>
    </recommendedName>
</protein>
<name>A0A9N9QWC4_9NEOP</name>
<evidence type="ECO:0000256" key="2">
    <source>
        <dbReference type="ARBA" id="ARBA00004123"/>
    </source>
</evidence>
<evidence type="ECO:0000256" key="8">
    <source>
        <dbReference type="ARBA" id="ARBA00022927"/>
    </source>
</evidence>
<dbReference type="Proteomes" id="UP001153714">
    <property type="component" value="Chromosome 12"/>
</dbReference>
<dbReference type="Pfam" id="PF08574">
    <property type="entry name" value="Iwr1"/>
    <property type="match status" value="1"/>
</dbReference>
<accession>A0A9N9QWC4</accession>
<keyword evidence="9" id="KW-0539">Nucleus</keyword>
<evidence type="ECO:0000259" key="11">
    <source>
        <dbReference type="Pfam" id="PF08574"/>
    </source>
</evidence>
<evidence type="ECO:0000256" key="3">
    <source>
        <dbReference type="ARBA" id="ARBA00004496"/>
    </source>
</evidence>
<dbReference type="GO" id="GO:0005737">
    <property type="term" value="C:cytoplasm"/>
    <property type="evidence" value="ECO:0007669"/>
    <property type="project" value="UniProtKB-SubCell"/>
</dbReference>
<dbReference type="InterPro" id="IPR040218">
    <property type="entry name" value="SLC7A6OS"/>
</dbReference>
<keyword evidence="6" id="KW-0813">Transport</keyword>
<proteinExistence type="inferred from homology"/>
<organism evidence="12 13">
    <name type="scientific">Diatraea saccharalis</name>
    <name type="common">sugarcane borer</name>
    <dbReference type="NCBI Taxonomy" id="40085"/>
    <lineage>
        <taxon>Eukaryota</taxon>
        <taxon>Metazoa</taxon>
        <taxon>Ecdysozoa</taxon>
        <taxon>Arthropoda</taxon>
        <taxon>Hexapoda</taxon>
        <taxon>Insecta</taxon>
        <taxon>Pterygota</taxon>
        <taxon>Neoptera</taxon>
        <taxon>Endopterygota</taxon>
        <taxon>Lepidoptera</taxon>
        <taxon>Glossata</taxon>
        <taxon>Ditrysia</taxon>
        <taxon>Pyraloidea</taxon>
        <taxon>Crambidae</taxon>
        <taxon>Crambinae</taxon>
        <taxon>Diatraea</taxon>
    </lineage>
</organism>
<dbReference type="GO" id="GO:0032502">
    <property type="term" value="P:developmental process"/>
    <property type="evidence" value="ECO:0007669"/>
    <property type="project" value="TreeGrafter"/>
</dbReference>
<comment type="subcellular location">
    <subcellularLocation>
        <location evidence="3">Cytoplasm</location>
    </subcellularLocation>
    <subcellularLocation>
        <location evidence="2">Nucleus</location>
    </subcellularLocation>
</comment>
<dbReference type="GO" id="GO:0005634">
    <property type="term" value="C:nucleus"/>
    <property type="evidence" value="ECO:0007669"/>
    <property type="project" value="UniProtKB-SubCell"/>
</dbReference>
<dbReference type="PANTHER" id="PTHR31196">
    <property type="entry name" value="RNA POLYMERASE II NUCLEAR LOCALIZATION PROTEIN SLC7A6OS-RELATED"/>
    <property type="match status" value="1"/>
</dbReference>
<evidence type="ECO:0000256" key="9">
    <source>
        <dbReference type="ARBA" id="ARBA00023242"/>
    </source>
</evidence>
<feature type="domain" description="Transcription factor Iwr1" evidence="11">
    <location>
        <begin position="126"/>
        <end position="196"/>
    </location>
</feature>